<name>A0A8H5BWY7_9AGAR</name>
<sequence>MKRGRDRAGSSLHCPSFSTFPSCPIMHTFDLVVVGAGGGPDETNLSAYLFKPHDKKWEDGIVALEAGSGQGALAQLMHNNPAIFSSFQPEDSTIKTKVHSASDIYSFVRCYLLTHAHLDHINSLVISAGSLRGPRRRVHSLKQTLENLELVFNDRIWPNLASWKEDDDEVKLLYSLLVPDVQYTTIFPDVSVRAMPINHGKNPLGEYESAAFFIRHDPSLREFLFFGDVEPDSVAEKPRTINVWRAAASKIPDTLSTLFIECSYPSGRPDNILFGHLTPEHLVAELIVLAQEVVAYRRQKSTSDLRKRPIRKRQKRNSITPDDLKGSLLGLRVCIIHCKDDASSGAASPIREVILAQVRQLVEAKKLGAKVFAAEQGACISI</sequence>
<dbReference type="PANTHER" id="PTHR28283">
    <property type="entry name" value="3',5'-CYCLIC-NUCLEOTIDE PHOSPHODIESTERASE 1"/>
    <property type="match status" value="1"/>
</dbReference>
<dbReference type="PRINTS" id="PR00388">
    <property type="entry name" value="PDIESTERASE2"/>
</dbReference>
<dbReference type="Pfam" id="PF02112">
    <property type="entry name" value="PDEase_II"/>
    <property type="match status" value="1"/>
</dbReference>
<evidence type="ECO:0000313" key="2">
    <source>
        <dbReference type="Proteomes" id="UP000567179"/>
    </source>
</evidence>
<evidence type="ECO:0008006" key="3">
    <source>
        <dbReference type="Google" id="ProtNLM"/>
    </source>
</evidence>
<dbReference type="GO" id="GO:1902660">
    <property type="term" value="P:negative regulation of glucose mediated signaling pathway"/>
    <property type="evidence" value="ECO:0007669"/>
    <property type="project" value="TreeGrafter"/>
</dbReference>
<protein>
    <recommendedName>
        <fullName evidence="3">Cyclic-AMP phosphodiesterase</fullName>
    </recommendedName>
</protein>
<dbReference type="InterPro" id="IPR000396">
    <property type="entry name" value="Pdiesterase2"/>
</dbReference>
<dbReference type="GO" id="GO:0004115">
    <property type="term" value="F:3',5'-cyclic-AMP phosphodiesterase activity"/>
    <property type="evidence" value="ECO:0007669"/>
    <property type="project" value="InterPro"/>
</dbReference>
<dbReference type="OrthoDB" id="258495at2759"/>
<organism evidence="1 2">
    <name type="scientific">Psilocybe cf. subviscida</name>
    <dbReference type="NCBI Taxonomy" id="2480587"/>
    <lineage>
        <taxon>Eukaryota</taxon>
        <taxon>Fungi</taxon>
        <taxon>Dikarya</taxon>
        <taxon>Basidiomycota</taxon>
        <taxon>Agaricomycotina</taxon>
        <taxon>Agaricomycetes</taxon>
        <taxon>Agaricomycetidae</taxon>
        <taxon>Agaricales</taxon>
        <taxon>Agaricineae</taxon>
        <taxon>Strophariaceae</taxon>
        <taxon>Psilocybe</taxon>
    </lineage>
</organism>
<dbReference type="PANTHER" id="PTHR28283:SF1">
    <property type="entry name" value="3',5'-CYCLIC-NUCLEOTIDE PHOSPHODIESTERASE 1"/>
    <property type="match status" value="1"/>
</dbReference>
<dbReference type="CDD" id="cd07735">
    <property type="entry name" value="class_II_PDE_MBL-fold"/>
    <property type="match status" value="1"/>
</dbReference>
<dbReference type="EMBL" id="JAACJJ010000001">
    <property type="protein sequence ID" value="KAF5330975.1"/>
    <property type="molecule type" value="Genomic_DNA"/>
</dbReference>
<proteinExistence type="predicted"/>
<dbReference type="AlphaFoldDB" id="A0A8H5BWY7"/>
<dbReference type="GO" id="GO:0006198">
    <property type="term" value="P:cAMP catabolic process"/>
    <property type="evidence" value="ECO:0007669"/>
    <property type="project" value="InterPro"/>
</dbReference>
<accession>A0A8H5BWY7</accession>
<comment type="caution">
    <text evidence="1">The sequence shown here is derived from an EMBL/GenBank/DDBJ whole genome shotgun (WGS) entry which is preliminary data.</text>
</comment>
<gene>
    <name evidence="1" type="ORF">D9619_005692</name>
</gene>
<keyword evidence="2" id="KW-1185">Reference proteome</keyword>
<evidence type="ECO:0000313" key="1">
    <source>
        <dbReference type="EMBL" id="KAF5330975.1"/>
    </source>
</evidence>
<dbReference type="Proteomes" id="UP000567179">
    <property type="component" value="Unassembled WGS sequence"/>
</dbReference>
<reference evidence="1 2" key="1">
    <citation type="journal article" date="2020" name="ISME J.">
        <title>Uncovering the hidden diversity of litter-decomposition mechanisms in mushroom-forming fungi.</title>
        <authorList>
            <person name="Floudas D."/>
            <person name="Bentzer J."/>
            <person name="Ahren D."/>
            <person name="Johansson T."/>
            <person name="Persson P."/>
            <person name="Tunlid A."/>
        </authorList>
    </citation>
    <scope>NUCLEOTIDE SEQUENCE [LARGE SCALE GENOMIC DNA]</scope>
    <source>
        <strain evidence="1 2">CBS 101986</strain>
    </source>
</reference>
<dbReference type="Gene3D" id="3.60.15.10">
    <property type="entry name" value="Ribonuclease Z/Hydroxyacylglutathione hydrolase-like"/>
    <property type="match status" value="1"/>
</dbReference>
<dbReference type="InterPro" id="IPR036866">
    <property type="entry name" value="RibonucZ/Hydroxyglut_hydro"/>
</dbReference>
<dbReference type="SUPFAM" id="SSF56281">
    <property type="entry name" value="Metallo-hydrolase/oxidoreductase"/>
    <property type="match status" value="1"/>
</dbReference>
<dbReference type="GO" id="GO:0047555">
    <property type="term" value="F:3',5'-cyclic-GMP phosphodiesterase activity"/>
    <property type="evidence" value="ECO:0007669"/>
    <property type="project" value="TreeGrafter"/>
</dbReference>